<dbReference type="PANTHER" id="PTHR33132:SF135">
    <property type="entry name" value="OS02G0799700 PROTEIN"/>
    <property type="match status" value="1"/>
</dbReference>
<protein>
    <submittedName>
        <fullName evidence="2">Uncharacterized protein</fullName>
    </submittedName>
</protein>
<gene>
    <name evidence="2" type="ORF">FCM35_KLT12598</name>
</gene>
<evidence type="ECO:0000313" key="2">
    <source>
        <dbReference type="EMBL" id="KAF3322609.1"/>
    </source>
</evidence>
<dbReference type="AlphaFoldDB" id="A0A833QPA5"/>
<feature type="region of interest" description="Disordered" evidence="1">
    <location>
        <begin position="67"/>
        <end position="117"/>
    </location>
</feature>
<dbReference type="PANTHER" id="PTHR33132">
    <property type="entry name" value="OSJNBB0118P14.9 PROTEIN"/>
    <property type="match status" value="1"/>
</dbReference>
<proteinExistence type="predicted"/>
<keyword evidence="3" id="KW-1185">Reference proteome</keyword>
<dbReference type="EMBL" id="SWLB01000024">
    <property type="protein sequence ID" value="KAF3322609.1"/>
    <property type="molecule type" value="Genomic_DNA"/>
</dbReference>
<dbReference type="Proteomes" id="UP000623129">
    <property type="component" value="Unassembled WGS sequence"/>
</dbReference>
<evidence type="ECO:0000256" key="1">
    <source>
        <dbReference type="SAM" id="MobiDB-lite"/>
    </source>
</evidence>
<reference evidence="2" key="1">
    <citation type="submission" date="2020-01" db="EMBL/GenBank/DDBJ databases">
        <title>Genome sequence of Kobresia littledalei, the first chromosome-level genome in the family Cyperaceae.</title>
        <authorList>
            <person name="Qu G."/>
        </authorList>
    </citation>
    <scope>NUCLEOTIDE SEQUENCE</scope>
    <source>
        <strain evidence="2">C.B.Clarke</strain>
        <tissue evidence="2">Leaf</tissue>
    </source>
</reference>
<name>A0A833QPA5_9POAL</name>
<feature type="compositionally biased region" description="Basic and acidic residues" evidence="1">
    <location>
        <begin position="107"/>
        <end position="117"/>
    </location>
</feature>
<feature type="compositionally biased region" description="Polar residues" evidence="1">
    <location>
        <begin position="67"/>
        <end position="78"/>
    </location>
</feature>
<sequence>MNNDFVLTDSQRQMHRREQLKLSSMKKSWSTDSLNSLAGSRTCMCAPTSHAGSFKCRYHRNPSNMNLQAMNQPSTNTIVEEKSDADESTEPQPDAPQPQVPQTDAKITTDNKVTFDI</sequence>
<feature type="region of interest" description="Disordered" evidence="1">
    <location>
        <begin position="1"/>
        <end position="31"/>
    </location>
</feature>
<feature type="compositionally biased region" description="Polar residues" evidence="1">
    <location>
        <begin position="21"/>
        <end position="31"/>
    </location>
</feature>
<accession>A0A833QPA5</accession>
<dbReference type="OrthoDB" id="1109687at2759"/>
<comment type="caution">
    <text evidence="2">The sequence shown here is derived from an EMBL/GenBank/DDBJ whole genome shotgun (WGS) entry which is preliminary data.</text>
</comment>
<organism evidence="2 3">
    <name type="scientific">Carex littledalei</name>
    <dbReference type="NCBI Taxonomy" id="544730"/>
    <lineage>
        <taxon>Eukaryota</taxon>
        <taxon>Viridiplantae</taxon>
        <taxon>Streptophyta</taxon>
        <taxon>Embryophyta</taxon>
        <taxon>Tracheophyta</taxon>
        <taxon>Spermatophyta</taxon>
        <taxon>Magnoliopsida</taxon>
        <taxon>Liliopsida</taxon>
        <taxon>Poales</taxon>
        <taxon>Cyperaceae</taxon>
        <taxon>Cyperoideae</taxon>
        <taxon>Cariceae</taxon>
        <taxon>Carex</taxon>
        <taxon>Carex subgen. Euthyceras</taxon>
    </lineage>
</organism>
<evidence type="ECO:0000313" key="3">
    <source>
        <dbReference type="Proteomes" id="UP000623129"/>
    </source>
</evidence>
<feature type="compositionally biased region" description="Polar residues" evidence="1">
    <location>
        <begin position="1"/>
        <end position="11"/>
    </location>
</feature>